<comment type="caution">
    <text evidence="2">The sequence shown here is derived from an EMBL/GenBank/DDBJ whole genome shotgun (WGS) entry which is preliminary data.</text>
</comment>
<evidence type="ECO:0000313" key="3">
    <source>
        <dbReference type="Proteomes" id="UP000288805"/>
    </source>
</evidence>
<organism evidence="2 3">
    <name type="scientific">Vitis vinifera</name>
    <name type="common">Grape</name>
    <dbReference type="NCBI Taxonomy" id="29760"/>
    <lineage>
        <taxon>Eukaryota</taxon>
        <taxon>Viridiplantae</taxon>
        <taxon>Streptophyta</taxon>
        <taxon>Embryophyta</taxon>
        <taxon>Tracheophyta</taxon>
        <taxon>Spermatophyta</taxon>
        <taxon>Magnoliopsida</taxon>
        <taxon>eudicotyledons</taxon>
        <taxon>Gunneridae</taxon>
        <taxon>Pentapetalae</taxon>
        <taxon>rosids</taxon>
        <taxon>Vitales</taxon>
        <taxon>Vitaceae</taxon>
        <taxon>Viteae</taxon>
        <taxon>Vitis</taxon>
    </lineage>
</organism>
<dbReference type="InterPro" id="IPR054722">
    <property type="entry name" value="PolX-like_BBD"/>
</dbReference>
<name>A0A438GCT7_VITVI</name>
<dbReference type="EMBL" id="QGNW01000475">
    <property type="protein sequence ID" value="RVW70014.1"/>
    <property type="molecule type" value="Genomic_DNA"/>
</dbReference>
<feature type="domain" description="Retrovirus-related Pol polyprotein from transposon TNT 1-94-like beta-barrel" evidence="1">
    <location>
        <begin position="85"/>
        <end position="157"/>
    </location>
</feature>
<accession>A0A438GCT7</accession>
<dbReference type="Pfam" id="PF22936">
    <property type="entry name" value="Pol_BBD"/>
    <property type="match status" value="1"/>
</dbReference>
<evidence type="ECO:0000259" key="1">
    <source>
        <dbReference type="Pfam" id="PF22936"/>
    </source>
</evidence>
<dbReference type="Proteomes" id="UP000288805">
    <property type="component" value="Unassembled WGS sequence"/>
</dbReference>
<reference evidence="2 3" key="1">
    <citation type="journal article" date="2018" name="PLoS Genet.">
        <title>Population sequencing reveals clonal diversity and ancestral inbreeding in the grapevine cultivar Chardonnay.</title>
        <authorList>
            <person name="Roach M.J."/>
            <person name="Johnson D.L."/>
            <person name="Bohlmann J."/>
            <person name="van Vuuren H.J."/>
            <person name="Jones S.J."/>
            <person name="Pretorius I.S."/>
            <person name="Schmidt S.A."/>
            <person name="Borneman A.R."/>
        </authorList>
    </citation>
    <scope>NUCLEOTIDE SEQUENCE [LARGE SCALE GENOMIC DNA]</scope>
    <source>
        <strain evidence="3">cv. Chardonnay</strain>
        <tissue evidence="2">Leaf</tissue>
    </source>
</reference>
<protein>
    <recommendedName>
        <fullName evidence="1">Retrovirus-related Pol polyprotein from transposon TNT 1-94-like beta-barrel domain-containing protein</fullName>
    </recommendedName>
</protein>
<evidence type="ECO:0000313" key="2">
    <source>
        <dbReference type="EMBL" id="RVW70014.1"/>
    </source>
</evidence>
<dbReference type="AlphaFoldDB" id="A0A438GCT7"/>
<gene>
    <name evidence="2" type="ORF">CK203_059036</name>
</gene>
<sequence>MNKIPMIKQGELTFTTYYNTLKVLWHDVDIYQYIEMESPKNVAKLADLLERRRIFEFLAGLNLELDQIMGKLEVIPTSDSCAFAQSGVSDHMTKEPNFFLSYISCFGQDKVQVADGTFTPLSGKGNVSFSPKITLTSVLHAPKMSCNLLSISKLTKTDNCSGTFFPNYCVFKDLTLGKMIGSAKERNGLYYLDTEEGEKVQAYQIKRTAE</sequence>
<proteinExistence type="predicted"/>